<dbReference type="FunFam" id="2.100.10.30:FF:000001">
    <property type="entry name" value="Jacalin-related lectin 33"/>
    <property type="match status" value="1"/>
</dbReference>
<sequence length="201" mass="21874">MAARTSTKTKITEIGPCGGPGGREWDDGSSYDGIREITVAHDHCIDSITVVYDKHGKASPAGKHGEDGAMVVSKPQVTTVKLQYPEEYLISVRGYYGQHHGSLVIRALTFTSNRTTYGPFGMEEGKPFSLSVKGGSRIIGFKGRSGWYVDRIACYVARLPPPKGCNAAFQTFHKSLKKLAGTVRGESDQPSRKRNLTSPTH</sequence>
<feature type="region of interest" description="Disordered" evidence="3">
    <location>
        <begin position="180"/>
        <end position="201"/>
    </location>
</feature>
<proteinExistence type="inferred from homology"/>
<dbReference type="InterPro" id="IPR036404">
    <property type="entry name" value="Jacalin-like_lectin_dom_sf"/>
</dbReference>
<dbReference type="OrthoDB" id="1901752at2759"/>
<dbReference type="Proteomes" id="UP001152484">
    <property type="component" value="Unassembled WGS sequence"/>
</dbReference>
<dbReference type="GO" id="GO:0030246">
    <property type="term" value="F:carbohydrate binding"/>
    <property type="evidence" value="ECO:0007669"/>
    <property type="project" value="UniProtKB-KW"/>
</dbReference>
<evidence type="ECO:0000313" key="5">
    <source>
        <dbReference type="EMBL" id="CAH9088577.1"/>
    </source>
</evidence>
<evidence type="ECO:0000256" key="2">
    <source>
        <dbReference type="ARBA" id="ARBA00022734"/>
    </source>
</evidence>
<dbReference type="AlphaFoldDB" id="A0A9P0Z4A8"/>
<dbReference type="PROSITE" id="PS51752">
    <property type="entry name" value="JACALIN_LECTIN"/>
    <property type="match status" value="1"/>
</dbReference>
<comment type="caution">
    <text evidence="5">The sequence shown here is derived from an EMBL/GenBank/DDBJ whole genome shotgun (WGS) entry which is preliminary data.</text>
</comment>
<dbReference type="EMBL" id="CAMAPE010000019">
    <property type="protein sequence ID" value="CAH9088577.1"/>
    <property type="molecule type" value="Genomic_DNA"/>
</dbReference>
<keyword evidence="2" id="KW-0430">Lectin</keyword>
<reference evidence="5" key="1">
    <citation type="submission" date="2022-07" db="EMBL/GenBank/DDBJ databases">
        <authorList>
            <person name="Macas J."/>
            <person name="Novak P."/>
            <person name="Neumann P."/>
        </authorList>
    </citation>
    <scope>NUCLEOTIDE SEQUENCE</scope>
</reference>
<dbReference type="InterPro" id="IPR001229">
    <property type="entry name" value="Jacalin-like_lectin_dom"/>
</dbReference>
<evidence type="ECO:0000259" key="4">
    <source>
        <dbReference type="PROSITE" id="PS51752"/>
    </source>
</evidence>
<name>A0A9P0Z4A8_CUSEU</name>
<keyword evidence="6" id="KW-1185">Reference proteome</keyword>
<dbReference type="Gene3D" id="2.100.10.30">
    <property type="entry name" value="Jacalin-like lectin domain"/>
    <property type="match status" value="1"/>
</dbReference>
<dbReference type="SUPFAM" id="SSF51101">
    <property type="entry name" value="Mannose-binding lectins"/>
    <property type="match status" value="1"/>
</dbReference>
<dbReference type="CDD" id="cd09612">
    <property type="entry name" value="Jacalin"/>
    <property type="match status" value="1"/>
</dbReference>
<evidence type="ECO:0000256" key="3">
    <source>
        <dbReference type="SAM" id="MobiDB-lite"/>
    </source>
</evidence>
<evidence type="ECO:0000256" key="1">
    <source>
        <dbReference type="ARBA" id="ARBA00006568"/>
    </source>
</evidence>
<feature type="domain" description="Jacalin-type lectin" evidence="4">
    <location>
        <begin position="11"/>
        <end position="158"/>
    </location>
</feature>
<accession>A0A9P0Z4A8</accession>
<comment type="similarity">
    <text evidence="1">Belongs to the jacalin lectin family.</text>
</comment>
<dbReference type="SMART" id="SM00915">
    <property type="entry name" value="Jacalin"/>
    <property type="match status" value="1"/>
</dbReference>
<protein>
    <recommendedName>
        <fullName evidence="4">Jacalin-type lectin domain-containing protein</fullName>
    </recommendedName>
</protein>
<dbReference type="InterPro" id="IPR033734">
    <property type="entry name" value="Jacalin-like_lectin_dom_plant"/>
</dbReference>
<dbReference type="PANTHER" id="PTHR47293">
    <property type="entry name" value="JACALIN-RELATED LECTIN 3"/>
    <property type="match status" value="1"/>
</dbReference>
<evidence type="ECO:0000313" key="6">
    <source>
        <dbReference type="Proteomes" id="UP001152484"/>
    </source>
</evidence>
<dbReference type="PANTHER" id="PTHR47293:SF15">
    <property type="entry name" value="JACALIN-RELATED LECTIN 19"/>
    <property type="match status" value="1"/>
</dbReference>
<organism evidence="5 6">
    <name type="scientific">Cuscuta europaea</name>
    <name type="common">European dodder</name>
    <dbReference type="NCBI Taxonomy" id="41803"/>
    <lineage>
        <taxon>Eukaryota</taxon>
        <taxon>Viridiplantae</taxon>
        <taxon>Streptophyta</taxon>
        <taxon>Embryophyta</taxon>
        <taxon>Tracheophyta</taxon>
        <taxon>Spermatophyta</taxon>
        <taxon>Magnoliopsida</taxon>
        <taxon>eudicotyledons</taxon>
        <taxon>Gunneridae</taxon>
        <taxon>Pentapetalae</taxon>
        <taxon>asterids</taxon>
        <taxon>lamiids</taxon>
        <taxon>Solanales</taxon>
        <taxon>Convolvulaceae</taxon>
        <taxon>Cuscuteae</taxon>
        <taxon>Cuscuta</taxon>
        <taxon>Cuscuta subgen. Cuscuta</taxon>
    </lineage>
</organism>
<gene>
    <name evidence="5" type="ORF">CEURO_LOCUS10563</name>
</gene>
<feature type="region of interest" description="Disordered" evidence="3">
    <location>
        <begin position="1"/>
        <end position="24"/>
    </location>
</feature>
<dbReference type="Pfam" id="PF01419">
    <property type="entry name" value="Jacalin"/>
    <property type="match status" value="1"/>
</dbReference>